<evidence type="ECO:0000256" key="10">
    <source>
        <dbReference type="ARBA" id="ARBA00023136"/>
    </source>
</evidence>
<dbReference type="InterPro" id="IPR003661">
    <property type="entry name" value="HisK_dim/P_dom"/>
</dbReference>
<dbReference type="InterPro" id="IPR004358">
    <property type="entry name" value="Sig_transdc_His_kin-like_C"/>
</dbReference>
<evidence type="ECO:0000256" key="12">
    <source>
        <dbReference type="SAM" id="Phobius"/>
    </source>
</evidence>
<comment type="caution">
    <text evidence="15">The sequence shown here is derived from an EMBL/GenBank/DDBJ whole genome shotgun (WGS) entry which is preliminary data.</text>
</comment>
<feature type="domain" description="HAMP" evidence="14">
    <location>
        <begin position="228"/>
        <end position="279"/>
    </location>
</feature>
<keyword evidence="10 12" id="KW-0472">Membrane</keyword>
<dbReference type="SUPFAM" id="SSF47384">
    <property type="entry name" value="Homodimeric domain of signal transducing histidine kinase"/>
    <property type="match status" value="1"/>
</dbReference>
<evidence type="ECO:0000256" key="7">
    <source>
        <dbReference type="ARBA" id="ARBA00022777"/>
    </source>
</evidence>
<dbReference type="CDD" id="cd00082">
    <property type="entry name" value="HisKA"/>
    <property type="match status" value="1"/>
</dbReference>
<protein>
    <recommendedName>
        <fullName evidence="3">histidine kinase</fullName>
        <ecNumber evidence="3">2.7.13.3</ecNumber>
    </recommendedName>
</protein>
<dbReference type="InterPro" id="IPR050428">
    <property type="entry name" value="TCS_sensor_his_kinase"/>
</dbReference>
<evidence type="ECO:0000313" key="16">
    <source>
        <dbReference type="Proteomes" id="UP000587415"/>
    </source>
</evidence>
<evidence type="ECO:0000259" key="13">
    <source>
        <dbReference type="PROSITE" id="PS50109"/>
    </source>
</evidence>
<keyword evidence="16" id="KW-1185">Reference proteome</keyword>
<feature type="transmembrane region" description="Helical" evidence="12">
    <location>
        <begin position="204"/>
        <end position="225"/>
    </location>
</feature>
<dbReference type="RefSeq" id="WP_168045086.1">
    <property type="nucleotide sequence ID" value="NZ_JAATJM010000001.1"/>
</dbReference>
<evidence type="ECO:0000256" key="1">
    <source>
        <dbReference type="ARBA" id="ARBA00000085"/>
    </source>
</evidence>
<reference evidence="15 16" key="1">
    <citation type="submission" date="2020-03" db="EMBL/GenBank/DDBJ databases">
        <title>Genomic Encyclopedia of Type Strains, Phase IV (KMG-IV): sequencing the most valuable type-strain genomes for metagenomic binning, comparative biology and taxonomic classification.</title>
        <authorList>
            <person name="Goeker M."/>
        </authorList>
    </citation>
    <scope>NUCLEOTIDE SEQUENCE [LARGE SCALE GENOMIC DNA]</scope>
    <source>
        <strain evidence="15 16">DSM 4736</strain>
    </source>
</reference>
<dbReference type="Proteomes" id="UP000587415">
    <property type="component" value="Unassembled WGS sequence"/>
</dbReference>
<feature type="transmembrane region" description="Helical" evidence="12">
    <location>
        <begin position="34"/>
        <end position="54"/>
    </location>
</feature>
<evidence type="ECO:0000256" key="8">
    <source>
        <dbReference type="ARBA" id="ARBA00022989"/>
    </source>
</evidence>
<dbReference type="InterPro" id="IPR003594">
    <property type="entry name" value="HATPase_dom"/>
</dbReference>
<dbReference type="PROSITE" id="PS50109">
    <property type="entry name" value="HIS_KIN"/>
    <property type="match status" value="1"/>
</dbReference>
<dbReference type="PANTHER" id="PTHR45436:SF5">
    <property type="entry name" value="SENSOR HISTIDINE KINASE TRCS"/>
    <property type="match status" value="1"/>
</dbReference>
<dbReference type="AlphaFoldDB" id="A0A7X5YKJ9"/>
<feature type="region of interest" description="Disordered" evidence="11">
    <location>
        <begin position="1"/>
        <end position="20"/>
    </location>
</feature>
<dbReference type="GO" id="GO:0005886">
    <property type="term" value="C:plasma membrane"/>
    <property type="evidence" value="ECO:0007669"/>
    <property type="project" value="TreeGrafter"/>
</dbReference>
<dbReference type="GO" id="GO:0000155">
    <property type="term" value="F:phosphorelay sensor kinase activity"/>
    <property type="evidence" value="ECO:0007669"/>
    <property type="project" value="InterPro"/>
</dbReference>
<evidence type="ECO:0000256" key="4">
    <source>
        <dbReference type="ARBA" id="ARBA00022553"/>
    </source>
</evidence>
<sequence>MTDASGGSADTTADPPRTWGRWFGRPGRSLTRRLIWLASAWIVLALVLTGWALTNQYQETALRRLSNVLGDTIDEVVLASNALPDGSITVGEVKDERTLRALSGKYWAVADRAPGGKLRILVRSPSLAGENLTIPAELPNRLAAARGAQISYNDPDGLRSGGEGPLGVPLRVAASMKQLPGRTQPVVFLAGLDRSNIDRDTQQFATFTWTALLILGLGLVIAVFLQVQIGLRPLYALRNEIADVRKGRAARIARSYPVEIQPLAEQVNRLLDHNQETVERQRTHVGNLAHALKTPLSVMLAEAGTEQGPLPDMVRKQTEVMKAQVDHHLRRARAAARAQMLGEITPVAEVLDEMAVMLERVFETKGVVIDWRAPDELAFRGERQDLQELLGNLLENACKWSKKRVRVSAGPTGLGQMVVVVEDDGPGLPAEQREAALLRGSRMDETTPGSGLGLSIVVELTRAYGGRISLSDSELGGLKAVLELPSAEA</sequence>
<evidence type="ECO:0000256" key="6">
    <source>
        <dbReference type="ARBA" id="ARBA00022692"/>
    </source>
</evidence>
<keyword evidence="7 15" id="KW-0418">Kinase</keyword>
<evidence type="ECO:0000313" key="15">
    <source>
        <dbReference type="EMBL" id="NJC40180.1"/>
    </source>
</evidence>
<gene>
    <name evidence="15" type="ORF">GGQ87_000438</name>
</gene>
<dbReference type="EC" id="2.7.13.3" evidence="3"/>
<dbReference type="PANTHER" id="PTHR45436">
    <property type="entry name" value="SENSOR HISTIDINE KINASE YKOH"/>
    <property type="match status" value="1"/>
</dbReference>
<dbReference type="InterPro" id="IPR036097">
    <property type="entry name" value="HisK_dim/P_sf"/>
</dbReference>
<keyword evidence="4" id="KW-0597">Phosphoprotein</keyword>
<comment type="catalytic activity">
    <reaction evidence="1">
        <text>ATP + protein L-histidine = ADP + protein N-phospho-L-histidine.</text>
        <dbReference type="EC" id="2.7.13.3"/>
    </reaction>
</comment>
<organism evidence="15 16">
    <name type="scientific">Brevundimonas alba</name>
    <dbReference type="NCBI Taxonomy" id="74314"/>
    <lineage>
        <taxon>Bacteria</taxon>
        <taxon>Pseudomonadati</taxon>
        <taxon>Pseudomonadota</taxon>
        <taxon>Alphaproteobacteria</taxon>
        <taxon>Caulobacterales</taxon>
        <taxon>Caulobacteraceae</taxon>
        <taxon>Brevundimonas</taxon>
    </lineage>
</organism>
<evidence type="ECO:0000259" key="14">
    <source>
        <dbReference type="PROSITE" id="PS50885"/>
    </source>
</evidence>
<feature type="domain" description="Histidine kinase" evidence="13">
    <location>
        <begin position="287"/>
        <end position="488"/>
    </location>
</feature>
<dbReference type="InterPro" id="IPR005467">
    <property type="entry name" value="His_kinase_dom"/>
</dbReference>
<name>A0A7X5YKJ9_9CAUL</name>
<dbReference type="SMART" id="SM00387">
    <property type="entry name" value="HATPase_c"/>
    <property type="match status" value="1"/>
</dbReference>
<evidence type="ECO:0000256" key="5">
    <source>
        <dbReference type="ARBA" id="ARBA00022679"/>
    </source>
</evidence>
<dbReference type="EMBL" id="JAATJM010000001">
    <property type="protein sequence ID" value="NJC40180.1"/>
    <property type="molecule type" value="Genomic_DNA"/>
</dbReference>
<dbReference type="PRINTS" id="PR00344">
    <property type="entry name" value="BCTRLSENSOR"/>
</dbReference>
<evidence type="ECO:0000256" key="3">
    <source>
        <dbReference type="ARBA" id="ARBA00012438"/>
    </source>
</evidence>
<dbReference type="SUPFAM" id="SSF55874">
    <property type="entry name" value="ATPase domain of HSP90 chaperone/DNA topoisomerase II/histidine kinase"/>
    <property type="match status" value="1"/>
</dbReference>
<dbReference type="PROSITE" id="PS50885">
    <property type="entry name" value="HAMP"/>
    <property type="match status" value="1"/>
</dbReference>
<proteinExistence type="predicted"/>
<dbReference type="InterPro" id="IPR036890">
    <property type="entry name" value="HATPase_C_sf"/>
</dbReference>
<keyword evidence="8 12" id="KW-1133">Transmembrane helix</keyword>
<dbReference type="InterPro" id="IPR003660">
    <property type="entry name" value="HAMP_dom"/>
</dbReference>
<dbReference type="Gene3D" id="3.30.565.10">
    <property type="entry name" value="Histidine kinase-like ATPase, C-terminal domain"/>
    <property type="match status" value="1"/>
</dbReference>
<comment type="subcellular location">
    <subcellularLocation>
        <location evidence="2">Membrane</location>
    </subcellularLocation>
</comment>
<accession>A0A7X5YKJ9</accession>
<evidence type="ECO:0000256" key="2">
    <source>
        <dbReference type="ARBA" id="ARBA00004370"/>
    </source>
</evidence>
<dbReference type="Gene3D" id="1.10.287.130">
    <property type="match status" value="1"/>
</dbReference>
<keyword evidence="6 12" id="KW-0812">Transmembrane</keyword>
<evidence type="ECO:0000256" key="11">
    <source>
        <dbReference type="SAM" id="MobiDB-lite"/>
    </source>
</evidence>
<evidence type="ECO:0000256" key="9">
    <source>
        <dbReference type="ARBA" id="ARBA00023012"/>
    </source>
</evidence>
<dbReference type="Pfam" id="PF02518">
    <property type="entry name" value="HATPase_c"/>
    <property type="match status" value="1"/>
</dbReference>
<keyword evidence="5" id="KW-0808">Transferase</keyword>
<keyword evidence="9" id="KW-0902">Two-component regulatory system</keyword>